<evidence type="ECO:0000313" key="1">
    <source>
        <dbReference type="EMBL" id="MDQ0506000.1"/>
    </source>
</evidence>
<dbReference type="EMBL" id="JAUSVY010000006">
    <property type="protein sequence ID" value="MDQ0506000.1"/>
    <property type="molecule type" value="Genomic_DNA"/>
</dbReference>
<gene>
    <name evidence="1" type="ORF">QOZ94_002804</name>
</gene>
<accession>A0ABU0LFT2</accession>
<dbReference type="Proteomes" id="UP001241747">
    <property type="component" value="Unassembled WGS sequence"/>
</dbReference>
<evidence type="ECO:0000313" key="2">
    <source>
        <dbReference type="Proteomes" id="UP001241747"/>
    </source>
</evidence>
<proteinExistence type="predicted"/>
<sequence>MSEKDLAEKLADAFIAEHAGGMTMAYTPTTIDPYAEGIEAGRAGLDETENPYDCVEEKISFWAWQDGWNSIVDAEDQIGTQHD</sequence>
<keyword evidence="2" id="KW-1185">Reference proteome</keyword>
<dbReference type="RefSeq" id="WP_237343903.1">
    <property type="nucleotide sequence ID" value="NZ_JABWGX010000001.1"/>
</dbReference>
<comment type="caution">
    <text evidence="1">The sequence shown here is derived from an EMBL/GenBank/DDBJ whole genome shotgun (WGS) entry which is preliminary data.</text>
</comment>
<protein>
    <submittedName>
        <fullName evidence="1">Uncharacterized protein</fullName>
    </submittedName>
</protein>
<organism evidence="1 2">
    <name type="scientific">Xanthobacter agilis</name>
    <dbReference type="NCBI Taxonomy" id="47492"/>
    <lineage>
        <taxon>Bacteria</taxon>
        <taxon>Pseudomonadati</taxon>
        <taxon>Pseudomonadota</taxon>
        <taxon>Alphaproteobacteria</taxon>
        <taxon>Hyphomicrobiales</taxon>
        <taxon>Xanthobacteraceae</taxon>
        <taxon>Xanthobacter</taxon>
    </lineage>
</organism>
<name>A0ABU0LFT2_XANAG</name>
<reference evidence="1 2" key="1">
    <citation type="submission" date="2023-07" db="EMBL/GenBank/DDBJ databases">
        <title>Genomic Encyclopedia of Type Strains, Phase IV (KMG-IV): sequencing the most valuable type-strain genomes for metagenomic binning, comparative biology and taxonomic classification.</title>
        <authorList>
            <person name="Goeker M."/>
        </authorList>
    </citation>
    <scope>NUCLEOTIDE SEQUENCE [LARGE SCALE GENOMIC DNA]</scope>
    <source>
        <strain evidence="1 2">DSM 3770</strain>
    </source>
</reference>